<evidence type="ECO:0000313" key="2">
    <source>
        <dbReference type="Proteomes" id="UP000828390"/>
    </source>
</evidence>
<reference evidence="1" key="2">
    <citation type="submission" date="2020-11" db="EMBL/GenBank/DDBJ databases">
        <authorList>
            <person name="McCartney M.A."/>
            <person name="Auch B."/>
            <person name="Kono T."/>
            <person name="Mallez S."/>
            <person name="Becker A."/>
            <person name="Gohl D.M."/>
            <person name="Silverstein K.A.T."/>
            <person name="Koren S."/>
            <person name="Bechman K.B."/>
            <person name="Herman A."/>
            <person name="Abrahante J.E."/>
            <person name="Garbe J."/>
        </authorList>
    </citation>
    <scope>NUCLEOTIDE SEQUENCE</scope>
    <source>
        <strain evidence="1">Duluth1</strain>
        <tissue evidence="1">Whole animal</tissue>
    </source>
</reference>
<name>A0A9D4IKJ9_DREPO</name>
<dbReference type="Proteomes" id="UP000828390">
    <property type="component" value="Unassembled WGS sequence"/>
</dbReference>
<comment type="caution">
    <text evidence="1">The sequence shown here is derived from an EMBL/GenBank/DDBJ whole genome shotgun (WGS) entry which is preliminary data.</text>
</comment>
<sequence length="69" mass="8220">MNTGPLTREHEYQHIQTCASCWNLLSCLFWKADWERSVFKCRFTFARSPFRTENQTAMLRAFNICNLQA</sequence>
<dbReference type="EMBL" id="JAIWYP010000009">
    <property type="protein sequence ID" value="KAH3779061.1"/>
    <property type="molecule type" value="Genomic_DNA"/>
</dbReference>
<keyword evidence="2" id="KW-1185">Reference proteome</keyword>
<protein>
    <submittedName>
        <fullName evidence="1">Uncharacterized protein</fullName>
    </submittedName>
</protein>
<reference evidence="1" key="1">
    <citation type="journal article" date="2019" name="bioRxiv">
        <title>The Genome of the Zebra Mussel, Dreissena polymorpha: A Resource for Invasive Species Research.</title>
        <authorList>
            <person name="McCartney M.A."/>
            <person name="Auch B."/>
            <person name="Kono T."/>
            <person name="Mallez S."/>
            <person name="Zhang Y."/>
            <person name="Obille A."/>
            <person name="Becker A."/>
            <person name="Abrahante J.E."/>
            <person name="Garbe J."/>
            <person name="Badalamenti J.P."/>
            <person name="Herman A."/>
            <person name="Mangelson H."/>
            <person name="Liachko I."/>
            <person name="Sullivan S."/>
            <person name="Sone E.D."/>
            <person name="Koren S."/>
            <person name="Silverstein K.A.T."/>
            <person name="Beckman K.B."/>
            <person name="Gohl D.M."/>
        </authorList>
    </citation>
    <scope>NUCLEOTIDE SEQUENCE</scope>
    <source>
        <strain evidence="1">Duluth1</strain>
        <tissue evidence="1">Whole animal</tissue>
    </source>
</reference>
<organism evidence="1 2">
    <name type="scientific">Dreissena polymorpha</name>
    <name type="common">Zebra mussel</name>
    <name type="synonym">Mytilus polymorpha</name>
    <dbReference type="NCBI Taxonomy" id="45954"/>
    <lineage>
        <taxon>Eukaryota</taxon>
        <taxon>Metazoa</taxon>
        <taxon>Spiralia</taxon>
        <taxon>Lophotrochozoa</taxon>
        <taxon>Mollusca</taxon>
        <taxon>Bivalvia</taxon>
        <taxon>Autobranchia</taxon>
        <taxon>Heteroconchia</taxon>
        <taxon>Euheterodonta</taxon>
        <taxon>Imparidentia</taxon>
        <taxon>Neoheterodontei</taxon>
        <taxon>Myida</taxon>
        <taxon>Dreissenoidea</taxon>
        <taxon>Dreissenidae</taxon>
        <taxon>Dreissena</taxon>
    </lineage>
</organism>
<accession>A0A9D4IKJ9</accession>
<proteinExistence type="predicted"/>
<dbReference type="AlphaFoldDB" id="A0A9D4IKJ9"/>
<evidence type="ECO:0000313" key="1">
    <source>
        <dbReference type="EMBL" id="KAH3779061.1"/>
    </source>
</evidence>
<gene>
    <name evidence="1" type="ORF">DPMN_180540</name>
</gene>